<dbReference type="PANTHER" id="PTHR32552">
    <property type="entry name" value="FERRICHROME IRON RECEPTOR-RELATED"/>
    <property type="match status" value="1"/>
</dbReference>
<evidence type="ECO:0000256" key="8">
    <source>
        <dbReference type="ARBA" id="ARBA00023077"/>
    </source>
</evidence>
<proteinExistence type="inferred from homology"/>
<evidence type="ECO:0000256" key="9">
    <source>
        <dbReference type="ARBA" id="ARBA00023136"/>
    </source>
</evidence>
<feature type="domain" description="TonB-dependent receptor-like beta-barrel" evidence="14">
    <location>
        <begin position="337"/>
        <end position="764"/>
    </location>
</feature>
<keyword evidence="2 11" id="KW-0813">Transport</keyword>
<name>A0A2W5P202_9SPHN</name>
<evidence type="ECO:0008006" key="18">
    <source>
        <dbReference type="Google" id="ProtNLM"/>
    </source>
</evidence>
<dbReference type="GO" id="GO:0006826">
    <property type="term" value="P:iron ion transport"/>
    <property type="evidence" value="ECO:0007669"/>
    <property type="project" value="UniProtKB-KW"/>
</dbReference>
<dbReference type="InterPro" id="IPR000531">
    <property type="entry name" value="Beta-barrel_TonB"/>
</dbReference>
<evidence type="ECO:0000256" key="1">
    <source>
        <dbReference type="ARBA" id="ARBA00004571"/>
    </source>
</evidence>
<dbReference type="Pfam" id="PF07715">
    <property type="entry name" value="Plug"/>
    <property type="match status" value="1"/>
</dbReference>
<evidence type="ECO:0000256" key="12">
    <source>
        <dbReference type="RuleBase" id="RU003357"/>
    </source>
</evidence>
<dbReference type="Gene3D" id="2.40.170.20">
    <property type="entry name" value="TonB-dependent receptor, beta-barrel domain"/>
    <property type="match status" value="1"/>
</dbReference>
<keyword evidence="5 11" id="KW-0812">Transmembrane</keyword>
<dbReference type="Pfam" id="PF00593">
    <property type="entry name" value="TonB_dep_Rec_b-barrel"/>
    <property type="match status" value="1"/>
</dbReference>
<dbReference type="PANTHER" id="PTHR32552:SF81">
    <property type="entry name" value="TONB-DEPENDENT OUTER MEMBRANE RECEPTOR"/>
    <property type="match status" value="1"/>
</dbReference>
<sequence length="806" mass="87231">MSHSRSMPDGGRAAARYVEEVAMNDMHWLRNASVLALGMAAVAATPALAEDSAASASGNSAATQQSSSSTDQTSDVQQGDIVVTAQRRAERLQDVPISITAVSGADLQRLHADNVGRLEFIAPGFTWGSQGSDSFPAIRGVRTSLVSAQNDPVIGFYIDGIYQSRTQQQSIPLFDIARVEVQRGPQGTLYGRNTFGGNLSVVTASPTGEYEGGLNVDVGNYNAQRIDGFVNLPLSDTLGLRVAGVYQDHDGYVRSSAGVEMADLKEYAGRASLKWTPDSRLEVELHGGFWRRDDAGAGSYGYKVAGTLIDPQTGYQSINGVPYAVNPSVKNGSVLVNGVDIGVAVTPGAYTNDWDYQPFEHIREDYVSGTIGYDVGAATVRSITGYTFFRAHRSADNDQSSVVFQNTAIGFGSGQQEPNTRARTFTQELQLVSNSTDPFQWIVGGYYLHDDIFETYQQKIDAPNSVIPGFRADAALKTDAYAAYAQATYAIVPDTLRLIGGIRYSYEKKAFDFADFADGIPNTYTFTTPYSVTSGSPSFESVTWRAGVQYTPSRRTMVYATASTGFASGGVNDTGGNTSIPASYAPQKVNAYEAGIKNQFLNGRVQTELALYYNKYTDLQINVYTPLVSYFGSAGRARSYGGEVTLRTLPLPDLHVDATAAYLNGEYTRYISGNNFYGASNGADPVSLDLAGRRIPQSPRLKTTVAVYYDIGMGDAGTIAPYVNWLHSSSYFTTDYNTALDFQRAYDKFDVSLRWTEAHGRFYVEGYGNNVTDQAVLLSAVVGRAQRVQVSYGPPATYGVRAGVKF</sequence>
<keyword evidence="7" id="KW-0406">Ion transport</keyword>
<reference evidence="16 17" key="1">
    <citation type="submission" date="2017-08" db="EMBL/GenBank/DDBJ databases">
        <title>Infants hospitalized years apart are colonized by the same room-sourced microbial strains.</title>
        <authorList>
            <person name="Brooks B."/>
            <person name="Olm M.R."/>
            <person name="Firek B.A."/>
            <person name="Baker R."/>
            <person name="Thomas B.C."/>
            <person name="Morowitz M.J."/>
            <person name="Banfield J.F."/>
        </authorList>
    </citation>
    <scope>NUCLEOTIDE SEQUENCE [LARGE SCALE GENOMIC DNA]</scope>
    <source>
        <strain evidence="16">S2_005_001_R1_22</strain>
    </source>
</reference>
<dbReference type="Proteomes" id="UP000249229">
    <property type="component" value="Unassembled WGS sequence"/>
</dbReference>
<evidence type="ECO:0000256" key="11">
    <source>
        <dbReference type="PROSITE-ProRule" id="PRU01360"/>
    </source>
</evidence>
<feature type="domain" description="TonB-dependent receptor plug" evidence="15">
    <location>
        <begin position="92"/>
        <end position="197"/>
    </location>
</feature>
<protein>
    <recommendedName>
        <fullName evidence="18">TonB-dependent receptor</fullName>
    </recommendedName>
</protein>
<evidence type="ECO:0000256" key="13">
    <source>
        <dbReference type="SAM" id="MobiDB-lite"/>
    </source>
</evidence>
<accession>A0A2W5P202</accession>
<dbReference type="InterPro" id="IPR012910">
    <property type="entry name" value="Plug_dom"/>
</dbReference>
<comment type="similarity">
    <text evidence="11 12">Belongs to the TonB-dependent receptor family.</text>
</comment>
<evidence type="ECO:0000256" key="2">
    <source>
        <dbReference type="ARBA" id="ARBA00022448"/>
    </source>
</evidence>
<evidence type="ECO:0000259" key="14">
    <source>
        <dbReference type="Pfam" id="PF00593"/>
    </source>
</evidence>
<evidence type="ECO:0000259" key="15">
    <source>
        <dbReference type="Pfam" id="PF07715"/>
    </source>
</evidence>
<keyword evidence="3 11" id="KW-1134">Transmembrane beta strand</keyword>
<feature type="region of interest" description="Disordered" evidence="13">
    <location>
        <begin position="56"/>
        <end position="78"/>
    </location>
</feature>
<keyword evidence="8 12" id="KW-0798">TonB box</keyword>
<evidence type="ECO:0000313" key="17">
    <source>
        <dbReference type="Proteomes" id="UP000249229"/>
    </source>
</evidence>
<organism evidence="16 17">
    <name type="scientific">Sphingomonas taxi</name>
    <dbReference type="NCBI Taxonomy" id="1549858"/>
    <lineage>
        <taxon>Bacteria</taxon>
        <taxon>Pseudomonadati</taxon>
        <taxon>Pseudomonadota</taxon>
        <taxon>Alphaproteobacteria</taxon>
        <taxon>Sphingomonadales</taxon>
        <taxon>Sphingomonadaceae</taxon>
        <taxon>Sphingomonas</taxon>
    </lineage>
</organism>
<evidence type="ECO:0000256" key="3">
    <source>
        <dbReference type="ARBA" id="ARBA00022452"/>
    </source>
</evidence>
<dbReference type="PROSITE" id="PS52016">
    <property type="entry name" value="TONB_DEPENDENT_REC_3"/>
    <property type="match status" value="1"/>
</dbReference>
<evidence type="ECO:0000256" key="10">
    <source>
        <dbReference type="ARBA" id="ARBA00023237"/>
    </source>
</evidence>
<keyword evidence="4" id="KW-0410">Iron transport</keyword>
<evidence type="ECO:0000256" key="6">
    <source>
        <dbReference type="ARBA" id="ARBA00023004"/>
    </source>
</evidence>
<keyword evidence="10 11" id="KW-0998">Cell outer membrane</keyword>
<keyword evidence="6" id="KW-0408">Iron</keyword>
<comment type="caution">
    <text evidence="16">The sequence shown here is derived from an EMBL/GenBank/DDBJ whole genome shotgun (WGS) entry which is preliminary data.</text>
</comment>
<dbReference type="EMBL" id="QFQI01000007">
    <property type="protein sequence ID" value="PZQ59831.1"/>
    <property type="molecule type" value="Genomic_DNA"/>
</dbReference>
<gene>
    <name evidence="16" type="ORF">DI544_09900</name>
</gene>
<dbReference type="AlphaFoldDB" id="A0A2W5P202"/>
<evidence type="ECO:0000313" key="16">
    <source>
        <dbReference type="EMBL" id="PZQ59831.1"/>
    </source>
</evidence>
<dbReference type="GO" id="GO:0009279">
    <property type="term" value="C:cell outer membrane"/>
    <property type="evidence" value="ECO:0007669"/>
    <property type="project" value="UniProtKB-SubCell"/>
</dbReference>
<dbReference type="InterPro" id="IPR039426">
    <property type="entry name" value="TonB-dep_rcpt-like"/>
</dbReference>
<dbReference type="SUPFAM" id="SSF56935">
    <property type="entry name" value="Porins"/>
    <property type="match status" value="1"/>
</dbReference>
<evidence type="ECO:0000256" key="4">
    <source>
        <dbReference type="ARBA" id="ARBA00022496"/>
    </source>
</evidence>
<evidence type="ECO:0000256" key="5">
    <source>
        <dbReference type="ARBA" id="ARBA00022692"/>
    </source>
</evidence>
<dbReference type="InterPro" id="IPR036942">
    <property type="entry name" value="Beta-barrel_TonB_sf"/>
</dbReference>
<keyword evidence="9 11" id="KW-0472">Membrane</keyword>
<evidence type="ECO:0000256" key="7">
    <source>
        <dbReference type="ARBA" id="ARBA00023065"/>
    </source>
</evidence>
<comment type="subcellular location">
    <subcellularLocation>
        <location evidence="1 11">Cell outer membrane</location>
        <topology evidence="1 11">Multi-pass membrane protein</topology>
    </subcellularLocation>
</comment>